<dbReference type="Proteomes" id="UP000735302">
    <property type="component" value="Unassembled WGS sequence"/>
</dbReference>
<name>A0AAV4CBD0_9GAST</name>
<keyword evidence="6" id="KW-1185">Reference proteome</keyword>
<protein>
    <recommendedName>
        <fullName evidence="2">Galectin</fullName>
    </recommendedName>
</protein>
<dbReference type="EMBL" id="BLXT01006082">
    <property type="protein sequence ID" value="GFO28725.1"/>
    <property type="molecule type" value="Genomic_DNA"/>
</dbReference>
<dbReference type="PROSITE" id="PS51304">
    <property type="entry name" value="GALECTIN"/>
    <property type="match status" value="1"/>
</dbReference>
<evidence type="ECO:0000256" key="2">
    <source>
        <dbReference type="RuleBase" id="RU102079"/>
    </source>
</evidence>
<dbReference type="Gene3D" id="2.60.120.200">
    <property type="match status" value="1"/>
</dbReference>
<comment type="caution">
    <text evidence="5">The sequence shown here is derived from an EMBL/GenBank/DDBJ whole genome shotgun (WGS) entry which is preliminary data.</text>
</comment>
<dbReference type="Pfam" id="PF00337">
    <property type="entry name" value="Gal-bind_lectin"/>
    <property type="match status" value="1"/>
</dbReference>
<keyword evidence="1 2" id="KW-0430">Lectin</keyword>
<sequence>MFDVSKKEKRSPKKKTEHSGMEEAGAQKARYQDPDFATKYRDNLNEFKPTEDTTSTRSLAFIETYQKVANFLLHKRLMMAYHLYKRKTVRGHIMLWVMRCWLLYHGIGQSSMSTLVSESIRYVRYNDLTLKCDSDLLPLTSSSANNLVCAIKCTRQPGCTAFMFTRNNSSVQDATCSWCPANDVVGIIYTPANPLLETWVKILGHLVFPNNPVIKELVPSTLSLGRVLFFQARVPDPVPDRCIFSLDVDDTSSIAVRMEIRFSFEYYYKRVGIFTLINSGWTDHYFPTDFFPFSAGQKLDIAVLGRSEGFQMYLNGEYLHFVWFSRAWVGQINLLHFINFEDVMVTF</sequence>
<evidence type="ECO:0000313" key="5">
    <source>
        <dbReference type="EMBL" id="GFO28725.1"/>
    </source>
</evidence>
<reference evidence="5 6" key="1">
    <citation type="journal article" date="2021" name="Elife">
        <title>Chloroplast acquisition without the gene transfer in kleptoplastic sea slugs, Plakobranchus ocellatus.</title>
        <authorList>
            <person name="Maeda T."/>
            <person name="Takahashi S."/>
            <person name="Yoshida T."/>
            <person name="Shimamura S."/>
            <person name="Takaki Y."/>
            <person name="Nagai Y."/>
            <person name="Toyoda A."/>
            <person name="Suzuki Y."/>
            <person name="Arimoto A."/>
            <person name="Ishii H."/>
            <person name="Satoh N."/>
            <person name="Nishiyama T."/>
            <person name="Hasebe M."/>
            <person name="Maruyama T."/>
            <person name="Minagawa J."/>
            <person name="Obokata J."/>
            <person name="Shigenobu S."/>
        </authorList>
    </citation>
    <scope>NUCLEOTIDE SEQUENCE [LARGE SCALE GENOMIC DNA]</scope>
</reference>
<accession>A0AAV4CBD0</accession>
<evidence type="ECO:0000313" key="6">
    <source>
        <dbReference type="Proteomes" id="UP000735302"/>
    </source>
</evidence>
<dbReference type="GO" id="GO:0030246">
    <property type="term" value="F:carbohydrate binding"/>
    <property type="evidence" value="ECO:0007669"/>
    <property type="project" value="UniProtKB-UniRule"/>
</dbReference>
<dbReference type="InterPro" id="IPR013320">
    <property type="entry name" value="ConA-like_dom_sf"/>
</dbReference>
<feature type="compositionally biased region" description="Basic residues" evidence="3">
    <location>
        <begin position="7"/>
        <end position="16"/>
    </location>
</feature>
<feature type="domain" description="Galectin" evidence="4">
    <location>
        <begin position="214"/>
        <end position="347"/>
    </location>
</feature>
<evidence type="ECO:0000259" key="4">
    <source>
        <dbReference type="PROSITE" id="PS51304"/>
    </source>
</evidence>
<gene>
    <name evidence="5" type="ORF">PoB_005523000</name>
</gene>
<evidence type="ECO:0000256" key="1">
    <source>
        <dbReference type="ARBA" id="ARBA00022734"/>
    </source>
</evidence>
<organism evidence="5 6">
    <name type="scientific">Plakobranchus ocellatus</name>
    <dbReference type="NCBI Taxonomy" id="259542"/>
    <lineage>
        <taxon>Eukaryota</taxon>
        <taxon>Metazoa</taxon>
        <taxon>Spiralia</taxon>
        <taxon>Lophotrochozoa</taxon>
        <taxon>Mollusca</taxon>
        <taxon>Gastropoda</taxon>
        <taxon>Heterobranchia</taxon>
        <taxon>Euthyneura</taxon>
        <taxon>Panpulmonata</taxon>
        <taxon>Sacoglossa</taxon>
        <taxon>Placobranchoidea</taxon>
        <taxon>Plakobranchidae</taxon>
        <taxon>Plakobranchus</taxon>
    </lineage>
</organism>
<dbReference type="AlphaFoldDB" id="A0AAV4CBD0"/>
<feature type="region of interest" description="Disordered" evidence="3">
    <location>
        <begin position="1"/>
        <end position="33"/>
    </location>
</feature>
<dbReference type="InterPro" id="IPR001079">
    <property type="entry name" value="Galectin_CRD"/>
</dbReference>
<evidence type="ECO:0000256" key="3">
    <source>
        <dbReference type="SAM" id="MobiDB-lite"/>
    </source>
</evidence>
<proteinExistence type="predicted"/>
<dbReference type="SUPFAM" id="SSF49899">
    <property type="entry name" value="Concanavalin A-like lectins/glucanases"/>
    <property type="match status" value="1"/>
</dbReference>